<gene>
    <name evidence="1" type="ORF">JGB26_24335</name>
</gene>
<proteinExistence type="predicted"/>
<sequence length="77" mass="8308">MERPVLLECDRAPAELPSLLSNPISRKGALSGKTLLVVLHLLPRLRTRRVSLGFNSLTLSGELDSTAGDSLLDLLSL</sequence>
<name>A0ABS0XAH9_9ACTN</name>
<evidence type="ECO:0000313" key="2">
    <source>
        <dbReference type="Proteomes" id="UP000634780"/>
    </source>
</evidence>
<dbReference type="RefSeq" id="WP_190119463.1">
    <property type="nucleotide sequence ID" value="NZ_BMVR01000015.1"/>
</dbReference>
<protein>
    <submittedName>
        <fullName evidence="1">Uncharacterized protein</fullName>
    </submittedName>
</protein>
<organism evidence="1 2">
    <name type="scientific">Streptomyces flavofungini</name>
    <dbReference type="NCBI Taxonomy" id="68200"/>
    <lineage>
        <taxon>Bacteria</taxon>
        <taxon>Bacillati</taxon>
        <taxon>Actinomycetota</taxon>
        <taxon>Actinomycetes</taxon>
        <taxon>Kitasatosporales</taxon>
        <taxon>Streptomycetaceae</taxon>
        <taxon>Streptomyces</taxon>
    </lineage>
</organism>
<evidence type="ECO:0000313" key="1">
    <source>
        <dbReference type="EMBL" id="MBJ3810203.1"/>
    </source>
</evidence>
<dbReference type="EMBL" id="JAEKOZ010000015">
    <property type="protein sequence ID" value="MBJ3810203.1"/>
    <property type="molecule type" value="Genomic_DNA"/>
</dbReference>
<accession>A0ABS0XAH9</accession>
<dbReference type="Proteomes" id="UP000634780">
    <property type="component" value="Unassembled WGS sequence"/>
</dbReference>
<reference evidence="1 2" key="1">
    <citation type="submission" date="2020-12" db="EMBL/GenBank/DDBJ databases">
        <title>Streptomyces typhae sp. nov., a novel endophytic actinomycete isolated from the root of cattail pollen (Typha angustifolia L.).</title>
        <authorList>
            <person name="Peng C."/>
            <person name="Liu C."/>
        </authorList>
    </citation>
    <scope>NUCLEOTIDE SEQUENCE [LARGE SCALE GENOMIC DNA]</scope>
    <source>
        <strain evidence="1 2">JCM 4753</strain>
    </source>
</reference>
<keyword evidence="2" id="KW-1185">Reference proteome</keyword>
<comment type="caution">
    <text evidence="1">The sequence shown here is derived from an EMBL/GenBank/DDBJ whole genome shotgun (WGS) entry which is preliminary data.</text>
</comment>